<keyword evidence="3" id="KW-1185">Reference proteome</keyword>
<evidence type="ECO:0000313" key="3">
    <source>
        <dbReference type="Proteomes" id="UP000004116"/>
    </source>
</evidence>
<dbReference type="EMBL" id="AGCA01000242">
    <property type="protein sequence ID" value="EGY29093.1"/>
    <property type="molecule type" value="Genomic_DNA"/>
</dbReference>
<name>G2GYT7_9ENTR</name>
<comment type="caution">
    <text evidence="2">The sequence shown here is derived from an EMBL/GenBank/DDBJ whole genome shotgun (WGS) entry which is preliminary data.</text>
</comment>
<proteinExistence type="predicted"/>
<gene>
    <name evidence="2" type="ORF">Rin_00009450</name>
</gene>
<accession>G2GYT7</accession>
<dbReference type="Proteomes" id="UP000004116">
    <property type="component" value="Unassembled WGS sequence"/>
</dbReference>
<organism evidence="2 3">
    <name type="scientific">Candidatus Regiella insecticola 5.15</name>
    <dbReference type="NCBI Taxonomy" id="1005043"/>
    <lineage>
        <taxon>Bacteria</taxon>
        <taxon>Pseudomonadati</taxon>
        <taxon>Pseudomonadota</taxon>
        <taxon>Gammaproteobacteria</taxon>
        <taxon>Enterobacterales</taxon>
        <taxon>Enterobacteriaceae</taxon>
        <taxon>aphid secondary symbionts</taxon>
        <taxon>Candidatus Regiella</taxon>
    </lineage>
</organism>
<reference evidence="2 3" key="1">
    <citation type="journal article" date="2012" name="Genome Res.">
        <title>Genomic basis of endosymbiont-conferred protection against an insect parasitoid.</title>
        <authorList>
            <person name="Hansen A.K."/>
            <person name="Vorburger C."/>
            <person name="Moran N.A."/>
        </authorList>
    </citation>
    <scope>NUCLEOTIDE SEQUENCE [LARGE SCALE GENOMIC DNA]</scope>
    <source>
        <strain evidence="3">R5.15</strain>
    </source>
</reference>
<dbReference type="OrthoDB" id="9793236at2"/>
<dbReference type="AlphaFoldDB" id="G2GYT7"/>
<dbReference type="RefSeq" id="WP_006706626.1">
    <property type="nucleotide sequence ID" value="NZ_AGCA01000242.1"/>
</dbReference>
<protein>
    <recommendedName>
        <fullName evidence="1">Reverse transcriptase N-terminal domain-containing protein</fullName>
    </recommendedName>
</protein>
<feature type="domain" description="Reverse transcriptase N-terminal" evidence="1">
    <location>
        <begin position="18"/>
        <end position="69"/>
    </location>
</feature>
<evidence type="ECO:0000259" key="1">
    <source>
        <dbReference type="Pfam" id="PF13655"/>
    </source>
</evidence>
<sequence>MTIDNTVGASSAERLCTWDSIPWAKAKAHVFRLQTRIAKAEREGRRGKVKALQRLLTTSFYGRCTAIKRRAVTAGLSSISLMRA</sequence>
<dbReference type="Pfam" id="PF13655">
    <property type="entry name" value="RVT_N"/>
    <property type="match status" value="1"/>
</dbReference>
<dbReference type="InterPro" id="IPR025960">
    <property type="entry name" value="RVT_N"/>
</dbReference>
<evidence type="ECO:0000313" key="2">
    <source>
        <dbReference type="EMBL" id="EGY29093.1"/>
    </source>
</evidence>